<comment type="caution">
    <text evidence="1">The sequence shown here is derived from an EMBL/GenBank/DDBJ whole genome shotgun (WGS) entry which is preliminary data.</text>
</comment>
<dbReference type="OMA" id="KFFITRQ"/>
<evidence type="ECO:0000313" key="2">
    <source>
        <dbReference type="Proteomes" id="UP000683925"/>
    </source>
</evidence>
<name>A0A8S1TU74_PAROT</name>
<keyword evidence="2" id="KW-1185">Reference proteome</keyword>
<dbReference type="EMBL" id="CAJJDP010000030">
    <property type="protein sequence ID" value="CAD8155112.1"/>
    <property type="molecule type" value="Genomic_DNA"/>
</dbReference>
<sequence length="325" mass="38717">MLRLKVEKFMHQKRRFEREQKFFITRQQYLKKVENNDSHLFLEGLEKVNFEQAEQYYQNLSENTFEIIKQGFISELSCLFISNQNQFMKYFNLLIPGLVILCRESHSQFIQEEQMKAVPFFFEVIRLQDIELIDYALNGLTMLSKYQFANFYTQEFMIYLIELINLQDSNLNVAQICQLISKWPEETLTNRIIDQLFSSRFQASIKYYLSLDSSTILNFLFKLLEKHLDLCFIVDNQFVQIISKLCDQTNYERSVQVFYFIKHFLLSQNQGLSYCIDYNPLILRAKAIQQSDSSLNFLIDEILKLLNLQSGVIENKQTKEILKAI</sequence>
<organism evidence="1 2">
    <name type="scientific">Paramecium octaurelia</name>
    <dbReference type="NCBI Taxonomy" id="43137"/>
    <lineage>
        <taxon>Eukaryota</taxon>
        <taxon>Sar</taxon>
        <taxon>Alveolata</taxon>
        <taxon>Ciliophora</taxon>
        <taxon>Intramacronucleata</taxon>
        <taxon>Oligohymenophorea</taxon>
        <taxon>Peniculida</taxon>
        <taxon>Parameciidae</taxon>
        <taxon>Paramecium</taxon>
    </lineage>
</organism>
<dbReference type="OrthoDB" id="304965at2759"/>
<gene>
    <name evidence="1" type="ORF">POCTA_138.1.T0300116</name>
</gene>
<protein>
    <submittedName>
        <fullName evidence="1">Uncharacterized protein</fullName>
    </submittedName>
</protein>
<proteinExistence type="predicted"/>
<dbReference type="AlphaFoldDB" id="A0A8S1TU74"/>
<evidence type="ECO:0000313" key="1">
    <source>
        <dbReference type="EMBL" id="CAD8155112.1"/>
    </source>
</evidence>
<accession>A0A8S1TU74</accession>
<reference evidence="1" key="1">
    <citation type="submission" date="2021-01" db="EMBL/GenBank/DDBJ databases">
        <authorList>
            <consortium name="Genoscope - CEA"/>
            <person name="William W."/>
        </authorList>
    </citation>
    <scope>NUCLEOTIDE SEQUENCE</scope>
</reference>
<dbReference type="Proteomes" id="UP000683925">
    <property type="component" value="Unassembled WGS sequence"/>
</dbReference>